<dbReference type="Proteomes" id="UP000781958">
    <property type="component" value="Unassembled WGS sequence"/>
</dbReference>
<feature type="compositionally biased region" description="Polar residues" evidence="1">
    <location>
        <begin position="52"/>
        <end position="62"/>
    </location>
</feature>
<proteinExistence type="predicted"/>
<protein>
    <submittedName>
        <fullName evidence="2">Uncharacterized protein</fullName>
    </submittedName>
</protein>
<name>A0ABS4SMV8_9PROT</name>
<dbReference type="RefSeq" id="WP_209767169.1">
    <property type="nucleotide sequence ID" value="NZ_JAGINP010000010.1"/>
</dbReference>
<evidence type="ECO:0000313" key="3">
    <source>
        <dbReference type="Proteomes" id="UP000781958"/>
    </source>
</evidence>
<accession>A0ABS4SMV8</accession>
<organism evidence="2 3">
    <name type="scientific">Azospirillum rugosum</name>
    <dbReference type="NCBI Taxonomy" id="416170"/>
    <lineage>
        <taxon>Bacteria</taxon>
        <taxon>Pseudomonadati</taxon>
        <taxon>Pseudomonadota</taxon>
        <taxon>Alphaproteobacteria</taxon>
        <taxon>Rhodospirillales</taxon>
        <taxon>Azospirillaceae</taxon>
        <taxon>Azospirillum</taxon>
    </lineage>
</organism>
<keyword evidence="3" id="KW-1185">Reference proteome</keyword>
<reference evidence="2 3" key="1">
    <citation type="submission" date="2021-03" db="EMBL/GenBank/DDBJ databases">
        <title>Genomic Encyclopedia of Type Strains, Phase III (KMG-III): the genomes of soil and plant-associated and newly described type strains.</title>
        <authorList>
            <person name="Whitman W."/>
        </authorList>
    </citation>
    <scope>NUCLEOTIDE SEQUENCE [LARGE SCALE GENOMIC DNA]</scope>
    <source>
        <strain evidence="2 3">IMMIB AFH-6</strain>
    </source>
</reference>
<evidence type="ECO:0000313" key="2">
    <source>
        <dbReference type="EMBL" id="MBP2293257.1"/>
    </source>
</evidence>
<feature type="region of interest" description="Disordered" evidence="1">
    <location>
        <begin position="39"/>
        <end position="69"/>
    </location>
</feature>
<dbReference type="EMBL" id="JAGINP010000010">
    <property type="protein sequence ID" value="MBP2293257.1"/>
    <property type="molecule type" value="Genomic_DNA"/>
</dbReference>
<evidence type="ECO:0000256" key="1">
    <source>
        <dbReference type="SAM" id="MobiDB-lite"/>
    </source>
</evidence>
<comment type="caution">
    <text evidence="2">The sequence shown here is derived from an EMBL/GenBank/DDBJ whole genome shotgun (WGS) entry which is preliminary data.</text>
</comment>
<sequence length="69" mass="6897">MIVTLTPGFLASKSAAIVHRRLLAGAAAVGIDDERLLIGSVDPGGQRDSRSHAQQGDGSSKGASADAPA</sequence>
<gene>
    <name evidence="2" type="ORF">J2851_003040</name>
</gene>